<dbReference type="AlphaFoldDB" id="A0AB39UWE8"/>
<feature type="region of interest" description="Disordered" evidence="9">
    <location>
        <begin position="751"/>
        <end position="811"/>
    </location>
</feature>
<feature type="compositionally biased region" description="Basic and acidic residues" evidence="9">
    <location>
        <begin position="752"/>
        <end position="767"/>
    </location>
</feature>
<evidence type="ECO:0000256" key="8">
    <source>
        <dbReference type="HAMAP-Rule" id="MF_01895"/>
    </source>
</evidence>
<gene>
    <name evidence="8 11" type="primary">rnr</name>
    <name evidence="11" type="ORF">AAIA72_16585</name>
</gene>
<dbReference type="InterPro" id="IPR012340">
    <property type="entry name" value="NA-bd_OB-fold"/>
</dbReference>
<feature type="region of interest" description="Disordered" evidence="9">
    <location>
        <begin position="1"/>
        <end position="21"/>
    </location>
</feature>
<dbReference type="Pfam" id="PF00575">
    <property type="entry name" value="S1"/>
    <property type="match status" value="1"/>
</dbReference>
<dbReference type="InterPro" id="IPR011129">
    <property type="entry name" value="CSD"/>
</dbReference>
<dbReference type="RefSeq" id="WP_369601398.1">
    <property type="nucleotide sequence ID" value="NZ_CP154858.1"/>
</dbReference>
<evidence type="ECO:0000256" key="2">
    <source>
        <dbReference type="ARBA" id="ARBA00004496"/>
    </source>
</evidence>
<keyword evidence="7 8" id="KW-0694">RNA-binding</keyword>
<accession>A0AB39UWE8</accession>
<dbReference type="InterPro" id="IPR022966">
    <property type="entry name" value="RNase_II/R_CS"/>
</dbReference>
<organism evidence="11">
    <name type="scientific">Thermohahella caldifontis</name>
    <dbReference type="NCBI Taxonomy" id="3142973"/>
    <lineage>
        <taxon>Bacteria</taxon>
        <taxon>Pseudomonadati</taxon>
        <taxon>Pseudomonadota</taxon>
        <taxon>Gammaproteobacteria</taxon>
        <taxon>Oceanospirillales</taxon>
        <taxon>Hahellaceae</taxon>
        <taxon>Thermohahella</taxon>
    </lineage>
</organism>
<dbReference type="GO" id="GO:0008859">
    <property type="term" value="F:exoribonuclease II activity"/>
    <property type="evidence" value="ECO:0007669"/>
    <property type="project" value="UniProtKB-UniRule"/>
</dbReference>
<dbReference type="CDD" id="cd04471">
    <property type="entry name" value="S1_RNase_R"/>
    <property type="match status" value="1"/>
</dbReference>
<dbReference type="SUPFAM" id="SSF50249">
    <property type="entry name" value="Nucleic acid-binding proteins"/>
    <property type="match status" value="4"/>
</dbReference>
<feature type="compositionally biased region" description="Basic and acidic residues" evidence="9">
    <location>
        <begin position="7"/>
        <end position="19"/>
    </location>
</feature>
<reference evidence="11" key="1">
    <citation type="submission" date="2024-05" db="EMBL/GenBank/DDBJ databases">
        <title>Genome sequencing of novel strain.</title>
        <authorList>
            <person name="Ganbat D."/>
            <person name="Ganbat S."/>
            <person name="Lee S.-J."/>
        </authorList>
    </citation>
    <scope>NUCLEOTIDE SEQUENCE</scope>
    <source>
        <strain evidence="11">SMD15-11</strain>
    </source>
</reference>
<keyword evidence="6 8" id="KW-0269">Exonuclease</keyword>
<dbReference type="NCBIfam" id="NF008648">
    <property type="entry name" value="PRK11642.1"/>
    <property type="match status" value="1"/>
</dbReference>
<dbReference type="NCBIfam" id="TIGR00358">
    <property type="entry name" value="3_prime_RNase"/>
    <property type="match status" value="1"/>
</dbReference>
<dbReference type="NCBIfam" id="TIGR02063">
    <property type="entry name" value="RNase_R"/>
    <property type="match status" value="1"/>
</dbReference>
<evidence type="ECO:0000256" key="6">
    <source>
        <dbReference type="ARBA" id="ARBA00022839"/>
    </source>
</evidence>
<dbReference type="SMART" id="SM00357">
    <property type="entry name" value="CSP"/>
    <property type="match status" value="1"/>
</dbReference>
<keyword evidence="3 8" id="KW-0963">Cytoplasm</keyword>
<evidence type="ECO:0000313" key="11">
    <source>
        <dbReference type="EMBL" id="XDT72388.1"/>
    </source>
</evidence>
<dbReference type="EC" id="3.1.13.1" evidence="8"/>
<feature type="domain" description="S1 motif" evidence="10">
    <location>
        <begin position="662"/>
        <end position="743"/>
    </location>
</feature>
<feature type="compositionally biased region" description="Gly residues" evidence="9">
    <location>
        <begin position="769"/>
        <end position="781"/>
    </location>
</feature>
<dbReference type="EMBL" id="CP154858">
    <property type="protein sequence ID" value="XDT72388.1"/>
    <property type="molecule type" value="Genomic_DNA"/>
</dbReference>
<dbReference type="GO" id="GO:0005829">
    <property type="term" value="C:cytosol"/>
    <property type="evidence" value="ECO:0007669"/>
    <property type="project" value="UniProtKB-ARBA"/>
</dbReference>
<comment type="function">
    <text evidence="8">3'-5' exoribonuclease that releases 5'-nucleoside monophosphates and is involved in maturation of structured RNAs.</text>
</comment>
<comment type="catalytic activity">
    <reaction evidence="1 8">
        <text>Exonucleolytic cleavage in the 3'- to 5'-direction to yield nucleoside 5'-phosphates.</text>
        <dbReference type="EC" id="3.1.13.1"/>
    </reaction>
</comment>
<evidence type="ECO:0000256" key="3">
    <source>
        <dbReference type="ARBA" id="ARBA00022490"/>
    </source>
</evidence>
<dbReference type="PANTHER" id="PTHR23355:SF9">
    <property type="entry name" value="DIS3-LIKE EXONUCLEASE 2"/>
    <property type="match status" value="1"/>
</dbReference>
<evidence type="ECO:0000256" key="9">
    <source>
        <dbReference type="SAM" id="MobiDB-lite"/>
    </source>
</evidence>
<dbReference type="GO" id="GO:0006402">
    <property type="term" value="P:mRNA catabolic process"/>
    <property type="evidence" value="ECO:0007669"/>
    <property type="project" value="TreeGrafter"/>
</dbReference>
<dbReference type="InterPro" id="IPR050180">
    <property type="entry name" value="RNR_Ribonuclease"/>
</dbReference>
<dbReference type="GO" id="GO:0003723">
    <property type="term" value="F:RNA binding"/>
    <property type="evidence" value="ECO:0007669"/>
    <property type="project" value="UniProtKB-UniRule"/>
</dbReference>
<dbReference type="KEGG" id="tcd:AAIA72_16585"/>
<dbReference type="Pfam" id="PF00773">
    <property type="entry name" value="RNB"/>
    <property type="match status" value="1"/>
</dbReference>
<dbReference type="InterPro" id="IPR004476">
    <property type="entry name" value="RNase_II/RNase_R"/>
</dbReference>
<dbReference type="Pfam" id="PF08206">
    <property type="entry name" value="OB_RNB"/>
    <property type="match status" value="1"/>
</dbReference>
<protein>
    <recommendedName>
        <fullName evidence="8">Ribonuclease R</fullName>
        <shortName evidence="8">RNase R</shortName>
        <ecNumber evidence="8">3.1.13.1</ecNumber>
    </recommendedName>
</protein>
<dbReference type="InterPro" id="IPR040476">
    <property type="entry name" value="CSD2"/>
</dbReference>
<comment type="subcellular location">
    <subcellularLocation>
        <location evidence="2 8">Cytoplasm</location>
    </subcellularLocation>
</comment>
<keyword evidence="4 8" id="KW-0540">Nuclease</keyword>
<evidence type="ECO:0000256" key="1">
    <source>
        <dbReference type="ARBA" id="ARBA00001849"/>
    </source>
</evidence>
<dbReference type="PANTHER" id="PTHR23355">
    <property type="entry name" value="RIBONUCLEASE"/>
    <property type="match status" value="1"/>
</dbReference>
<dbReference type="InterPro" id="IPR013223">
    <property type="entry name" value="RNase_B_OB_dom"/>
</dbReference>
<dbReference type="InterPro" id="IPR003029">
    <property type="entry name" value="S1_domain"/>
</dbReference>
<dbReference type="SMART" id="SM00316">
    <property type="entry name" value="S1"/>
    <property type="match status" value="1"/>
</dbReference>
<dbReference type="InterPro" id="IPR011805">
    <property type="entry name" value="RNase_R"/>
</dbReference>
<dbReference type="PROSITE" id="PS01175">
    <property type="entry name" value="RIBONUCLEASE_II"/>
    <property type="match status" value="1"/>
</dbReference>
<evidence type="ECO:0000259" key="10">
    <source>
        <dbReference type="PROSITE" id="PS50126"/>
    </source>
</evidence>
<evidence type="ECO:0000256" key="5">
    <source>
        <dbReference type="ARBA" id="ARBA00022801"/>
    </source>
</evidence>
<dbReference type="Pfam" id="PF17876">
    <property type="entry name" value="CSD2"/>
    <property type="match status" value="1"/>
</dbReference>
<dbReference type="HAMAP" id="MF_01895">
    <property type="entry name" value="RNase_R"/>
    <property type="match status" value="1"/>
</dbReference>
<sequence>MSKKKSLTKDPFQDREAQKYENPIPSREYIMEVLRDLGHPATQKELNRILGLKGEDAREALRRRLIAMCRDGQLICNRAGAYGLVSNMQLIKGRVIAHKDGYGFVRPEDGSDDLYLNPRQMKAVFEDDVVLVREDGKGFKGRREARIVEVVGRNTQQVVGRYFEEDGVRFIIPENPKITQDILITESGSLRAQPGQIVVVEITRQPDFKRAAMGRIVEIVGDHMAPGMEVDVALRSYKIPFRWSPEVEEEVARLPDEVTEPEKSGRIDIRHLPLVTIDGEDARDFDDAVYCAPKRWGGWRVWVAIADVSHYVKPGSALDQEAYERGNSVYFPNRVVPMLPEKLSNGLCSLNPQVDRLCMVCEMTISSRGRLSGFTFYEAVMHSHARLTYDEVEVLLNGEGEEAEAKRQKRADLMPHLKALQSVYRALRKEREKRGAIDFETVETRVYFNEEGKIEDIRPVQRFESHRIIEECMLAANVATARMLTKLKVPILYRVHDGPAAERLEKLRAFLAERGLQLGGGDKPGPEHYKALVEQIQDRPDKDVLQTVILRSLSQAVYKPENNGHFGLAYEAYTHFTSPIRRYPDLLNHRAIRWLLRSGKSSRHLKRAPDALPLTPEDTYRYTVEDLVVIGEHVSMTERRADEATRDVMAWLKCEYLEEHVGDVFDGVITAVTGFGLFVELKDLYVEGLVHVSALKSDYYQYDDVRHRLVGERTRQVYCLGDEVQVRIARVNLAERKIDFELVQAPKRKRSAKDDITRQWAEEEKGGRGKSGGRSKGGGQGKANTQGKRGGSGSARASRSRPNTPSKKKGR</sequence>
<dbReference type="Gene3D" id="2.40.50.140">
    <property type="entry name" value="Nucleic acid-binding proteins"/>
    <property type="match status" value="2"/>
</dbReference>
<dbReference type="InterPro" id="IPR001900">
    <property type="entry name" value="RNase_II/R"/>
</dbReference>
<comment type="similarity">
    <text evidence="8">Belongs to the RNR ribonuclease family. RNase R subfamily.</text>
</comment>
<dbReference type="SMART" id="SM00955">
    <property type="entry name" value="RNB"/>
    <property type="match status" value="1"/>
</dbReference>
<keyword evidence="5 8" id="KW-0378">Hydrolase</keyword>
<dbReference type="PROSITE" id="PS50126">
    <property type="entry name" value="S1"/>
    <property type="match status" value="1"/>
</dbReference>
<evidence type="ECO:0000256" key="4">
    <source>
        <dbReference type="ARBA" id="ARBA00022722"/>
    </source>
</evidence>
<name>A0AB39UWE8_9GAMM</name>
<evidence type="ECO:0000256" key="7">
    <source>
        <dbReference type="ARBA" id="ARBA00022884"/>
    </source>
</evidence>
<proteinExistence type="inferred from homology"/>